<evidence type="ECO:0000256" key="8">
    <source>
        <dbReference type="ARBA" id="ARBA00023170"/>
    </source>
</evidence>
<feature type="transmembrane region" description="Helical" evidence="10">
    <location>
        <begin position="152"/>
        <end position="175"/>
    </location>
</feature>
<dbReference type="GO" id="GO:0050613">
    <property type="term" value="F:Delta14-sterol reductase activity"/>
    <property type="evidence" value="ECO:0007669"/>
    <property type="project" value="TreeGrafter"/>
</dbReference>
<comment type="similarity">
    <text evidence="2">Belongs to the ERG4/ERG24 family.</text>
</comment>
<accession>A0AAD8ENP1</accession>
<keyword evidence="9" id="KW-0539">Nucleus</keyword>
<feature type="transmembrane region" description="Helical" evidence="10">
    <location>
        <begin position="29"/>
        <end position="48"/>
    </location>
</feature>
<keyword evidence="12" id="KW-1185">Reference proteome</keyword>
<comment type="subcellular location">
    <subcellularLocation>
        <location evidence="1">Nucleus inner membrane</location>
        <topology evidence="1">Multi-pass membrane protein</topology>
    </subcellularLocation>
</comment>
<evidence type="ECO:0000256" key="2">
    <source>
        <dbReference type="ARBA" id="ARBA00005402"/>
    </source>
</evidence>
<keyword evidence="5 10" id="KW-1133">Transmembrane helix</keyword>
<dbReference type="PANTHER" id="PTHR21257:SF55">
    <property type="entry name" value="DELTA(14)-STEROL REDUCTASE LBR"/>
    <property type="match status" value="1"/>
</dbReference>
<evidence type="ECO:0000256" key="10">
    <source>
        <dbReference type="SAM" id="Phobius"/>
    </source>
</evidence>
<name>A0AAD8ENP1_DIPPU</name>
<dbReference type="EMBL" id="JASPKZ010001957">
    <property type="protein sequence ID" value="KAJ9596861.1"/>
    <property type="molecule type" value="Genomic_DNA"/>
</dbReference>
<keyword evidence="6" id="KW-0238">DNA-binding</keyword>
<gene>
    <name evidence="11" type="ORF">L9F63_012117</name>
</gene>
<organism evidence="11 12">
    <name type="scientific">Diploptera punctata</name>
    <name type="common">Pacific beetle cockroach</name>
    <dbReference type="NCBI Taxonomy" id="6984"/>
    <lineage>
        <taxon>Eukaryota</taxon>
        <taxon>Metazoa</taxon>
        <taxon>Ecdysozoa</taxon>
        <taxon>Arthropoda</taxon>
        <taxon>Hexapoda</taxon>
        <taxon>Insecta</taxon>
        <taxon>Pterygota</taxon>
        <taxon>Neoptera</taxon>
        <taxon>Polyneoptera</taxon>
        <taxon>Dictyoptera</taxon>
        <taxon>Blattodea</taxon>
        <taxon>Blaberoidea</taxon>
        <taxon>Blaberidae</taxon>
        <taxon>Diplopterinae</taxon>
        <taxon>Diploptera</taxon>
    </lineage>
</organism>
<keyword evidence="7 10" id="KW-0472">Membrane</keyword>
<feature type="transmembrane region" description="Helical" evidence="10">
    <location>
        <begin position="90"/>
        <end position="110"/>
    </location>
</feature>
<keyword evidence="8" id="KW-0675">Receptor</keyword>
<dbReference type="GO" id="GO:0003677">
    <property type="term" value="F:DNA binding"/>
    <property type="evidence" value="ECO:0007669"/>
    <property type="project" value="UniProtKB-KW"/>
</dbReference>
<sequence length="179" mass="20354">FLCLIVTLTVFGVLHYFEYPVTIIVDKYIQFYVTGIIFGHILGLLLYIKAARAPLVAQNPHAVTGNQFYDFFMGREISPRVGPFDIKMSFMKIGMIGLIVMNAAIILRSWEQTGGYSPTLLVAAGLQIWYSLDALWFEETVLSTFETMYEGMGLMLAVSYNIIPFVYTITTRFILNYKV</sequence>
<dbReference type="Proteomes" id="UP001233999">
    <property type="component" value="Unassembled WGS sequence"/>
</dbReference>
<feature type="non-terminal residue" evidence="11">
    <location>
        <position position="1"/>
    </location>
</feature>
<reference evidence="11" key="2">
    <citation type="submission" date="2023-05" db="EMBL/GenBank/DDBJ databases">
        <authorList>
            <person name="Fouks B."/>
        </authorList>
    </citation>
    <scope>NUCLEOTIDE SEQUENCE</scope>
    <source>
        <strain evidence="11">Stay&amp;Tobe</strain>
        <tissue evidence="11">Testes</tissue>
    </source>
</reference>
<comment type="caution">
    <text evidence="11">The sequence shown here is derived from an EMBL/GenBank/DDBJ whole genome shotgun (WGS) entry which is preliminary data.</text>
</comment>
<dbReference type="GO" id="GO:0006695">
    <property type="term" value="P:cholesterol biosynthetic process"/>
    <property type="evidence" value="ECO:0007669"/>
    <property type="project" value="TreeGrafter"/>
</dbReference>
<reference evidence="11" key="1">
    <citation type="journal article" date="2023" name="IScience">
        <title>Live-bearing cockroach genome reveals convergent evolutionary mechanisms linked to viviparity in insects and beyond.</title>
        <authorList>
            <person name="Fouks B."/>
            <person name="Harrison M.C."/>
            <person name="Mikhailova A.A."/>
            <person name="Marchal E."/>
            <person name="English S."/>
            <person name="Carruthers M."/>
            <person name="Jennings E.C."/>
            <person name="Chiamaka E.L."/>
            <person name="Frigard R.A."/>
            <person name="Pippel M."/>
            <person name="Attardo G.M."/>
            <person name="Benoit J.B."/>
            <person name="Bornberg-Bauer E."/>
            <person name="Tobe S.S."/>
        </authorList>
    </citation>
    <scope>NUCLEOTIDE SEQUENCE</scope>
    <source>
        <strain evidence="11">Stay&amp;Tobe</strain>
    </source>
</reference>
<dbReference type="GO" id="GO:0005637">
    <property type="term" value="C:nuclear inner membrane"/>
    <property type="evidence" value="ECO:0007669"/>
    <property type="project" value="UniProtKB-SubCell"/>
</dbReference>
<evidence type="ECO:0000313" key="11">
    <source>
        <dbReference type="EMBL" id="KAJ9596861.1"/>
    </source>
</evidence>
<evidence type="ECO:0000256" key="4">
    <source>
        <dbReference type="ARBA" id="ARBA00022692"/>
    </source>
</evidence>
<proteinExistence type="inferred from homology"/>
<feature type="non-terminal residue" evidence="11">
    <location>
        <position position="179"/>
    </location>
</feature>
<evidence type="ECO:0000256" key="7">
    <source>
        <dbReference type="ARBA" id="ARBA00023136"/>
    </source>
</evidence>
<dbReference type="AlphaFoldDB" id="A0AAD8ENP1"/>
<protein>
    <submittedName>
        <fullName evidence="11">Uncharacterized protein</fullName>
    </submittedName>
</protein>
<evidence type="ECO:0000256" key="5">
    <source>
        <dbReference type="ARBA" id="ARBA00022989"/>
    </source>
</evidence>
<dbReference type="GO" id="GO:0005789">
    <property type="term" value="C:endoplasmic reticulum membrane"/>
    <property type="evidence" value="ECO:0007669"/>
    <property type="project" value="TreeGrafter"/>
</dbReference>
<evidence type="ECO:0000256" key="6">
    <source>
        <dbReference type="ARBA" id="ARBA00023125"/>
    </source>
</evidence>
<evidence type="ECO:0000256" key="3">
    <source>
        <dbReference type="ARBA" id="ARBA00022553"/>
    </source>
</evidence>
<dbReference type="Pfam" id="PF01222">
    <property type="entry name" value="ERG4_ERG24"/>
    <property type="match status" value="1"/>
</dbReference>
<dbReference type="PANTHER" id="PTHR21257">
    <property type="entry name" value="DELTA(14)-STEROL REDUCTASE"/>
    <property type="match status" value="1"/>
</dbReference>
<evidence type="ECO:0000256" key="9">
    <source>
        <dbReference type="ARBA" id="ARBA00023242"/>
    </source>
</evidence>
<dbReference type="InterPro" id="IPR001171">
    <property type="entry name" value="ERG24_DHCR-like"/>
</dbReference>
<evidence type="ECO:0000313" key="12">
    <source>
        <dbReference type="Proteomes" id="UP001233999"/>
    </source>
</evidence>
<keyword evidence="4 10" id="KW-0812">Transmembrane</keyword>
<keyword evidence="3" id="KW-0597">Phosphoprotein</keyword>
<evidence type="ECO:0000256" key="1">
    <source>
        <dbReference type="ARBA" id="ARBA00004473"/>
    </source>
</evidence>